<comment type="caution">
    <text evidence="1">The sequence shown here is derived from an EMBL/GenBank/DDBJ whole genome shotgun (WGS) entry which is preliminary data.</text>
</comment>
<evidence type="ECO:0000313" key="1">
    <source>
        <dbReference type="EMBL" id="KAH7906429.1"/>
    </source>
</evidence>
<proteinExistence type="predicted"/>
<keyword evidence="2" id="KW-1185">Reference proteome</keyword>
<dbReference type="Proteomes" id="UP000790377">
    <property type="component" value="Unassembled WGS sequence"/>
</dbReference>
<dbReference type="EMBL" id="MU268021">
    <property type="protein sequence ID" value="KAH7906429.1"/>
    <property type="molecule type" value="Genomic_DNA"/>
</dbReference>
<reference evidence="1" key="1">
    <citation type="journal article" date="2021" name="New Phytol.">
        <title>Evolutionary innovations through gain and loss of genes in the ectomycorrhizal Boletales.</title>
        <authorList>
            <person name="Wu G."/>
            <person name="Miyauchi S."/>
            <person name="Morin E."/>
            <person name="Kuo A."/>
            <person name="Drula E."/>
            <person name="Varga T."/>
            <person name="Kohler A."/>
            <person name="Feng B."/>
            <person name="Cao Y."/>
            <person name="Lipzen A."/>
            <person name="Daum C."/>
            <person name="Hundley H."/>
            <person name="Pangilinan J."/>
            <person name="Johnson J."/>
            <person name="Barry K."/>
            <person name="LaButti K."/>
            <person name="Ng V."/>
            <person name="Ahrendt S."/>
            <person name="Min B."/>
            <person name="Choi I.G."/>
            <person name="Park H."/>
            <person name="Plett J.M."/>
            <person name="Magnuson J."/>
            <person name="Spatafora J.W."/>
            <person name="Nagy L.G."/>
            <person name="Henrissat B."/>
            <person name="Grigoriev I.V."/>
            <person name="Yang Z.L."/>
            <person name="Xu J."/>
            <person name="Martin F.M."/>
        </authorList>
    </citation>
    <scope>NUCLEOTIDE SEQUENCE</scope>
    <source>
        <strain evidence="1">ATCC 28755</strain>
    </source>
</reference>
<sequence>MDQSSFPSGSYNRLVDIAKSSFSAMDDGGITIADISHDLAAKINFSSENTRYYHPDMFSGWAEDIQTRGPSASVTSIPEISVLEISTIDGARLLSKALSTRSASFGRIAVLNFANALNPGGGVLVGAQAQEESLARSSTLYPCLLTDTAKKFYNHHRTALEVDGFYSHAMVYSPSVVTFKDDTGTWIDPFEMDVLTSAAVNAFDVRASRYGTSVPREQVERRIADVMKERMARILFLFEKQGAKNIVLGSYGTGAFQNHIELVAQTWADLLKGERARYRHSFHRVVFAVLGRETFVTFKHHFETH</sequence>
<gene>
    <name evidence="1" type="ORF">BJ138DRAFT_1183122</name>
</gene>
<accession>A0ACB7ZZ55</accession>
<name>A0ACB7ZZ55_9AGAM</name>
<evidence type="ECO:0000313" key="2">
    <source>
        <dbReference type="Proteomes" id="UP000790377"/>
    </source>
</evidence>
<organism evidence="1 2">
    <name type="scientific">Hygrophoropsis aurantiaca</name>
    <dbReference type="NCBI Taxonomy" id="72124"/>
    <lineage>
        <taxon>Eukaryota</taxon>
        <taxon>Fungi</taxon>
        <taxon>Dikarya</taxon>
        <taxon>Basidiomycota</taxon>
        <taxon>Agaricomycotina</taxon>
        <taxon>Agaricomycetes</taxon>
        <taxon>Agaricomycetidae</taxon>
        <taxon>Boletales</taxon>
        <taxon>Coniophorineae</taxon>
        <taxon>Hygrophoropsidaceae</taxon>
        <taxon>Hygrophoropsis</taxon>
    </lineage>
</organism>
<protein>
    <submittedName>
        <fullName evidence="1">Uncharacterized protein</fullName>
    </submittedName>
</protein>